<name>A0ABQ9X4U1_9EUKA</name>
<keyword evidence="2" id="KW-1185">Reference proteome</keyword>
<accession>A0ABQ9X4U1</accession>
<gene>
    <name evidence="1" type="ORF">BLNAU_18257</name>
</gene>
<sequence length="584" mass="62506">MILETTLHLTGTPNTMLIPLSASDQSPLLTAQNSSLRIVSMTLSSSGRCLCLENSSATLFGTRLLIGSEASSIEASSSAVELISTTFVPSPNRLFPSIIKTVSTDCFVGLHNLEIQNGIVGGDEPLLASKETSTVLSSNNKILNMTHTSHSHLHTITEISRKTSLISTQLECVDDPFYGSIVAHINTGGEFFFSNSSFKSIVRTAVSDITCPEGGCTTSLGNFTTSSLTISSCNFTGCQGTDFGGSFFYNFTTGSFTCQDSNFTNCVSRRHGGGFELQYHTQSTITRNRFTNCRAAECGGGMVANTGFTSMTISNCSFFKCHGTSGSGLHRNDAGPSTTISGLIFDDCKSLCGLNFDQIGRCGAFFLQLSQITQLSGCSVKNAQLGLDGAAITCKPTATSTLSAYDFLIEGSIPQRPDGMEEERYNARLADIRVELTAATIVPPAFAVTPHGLFIGTTIQTTGRTSSITVAFTPNLDSSQSPPFTTAEASFDTRVYSPLFSVPASTKVIWECVEAVSFFQPSSILAEVNGSFEMRSIDLSPGMSGLQYEPWTNLDNDLVKRVQRHCTKSISSKYNKSGQAETVQ</sequence>
<evidence type="ECO:0000313" key="2">
    <source>
        <dbReference type="Proteomes" id="UP001281761"/>
    </source>
</evidence>
<comment type="caution">
    <text evidence="1">The sequence shown here is derived from an EMBL/GenBank/DDBJ whole genome shotgun (WGS) entry which is preliminary data.</text>
</comment>
<evidence type="ECO:0008006" key="3">
    <source>
        <dbReference type="Google" id="ProtNLM"/>
    </source>
</evidence>
<dbReference type="EMBL" id="JARBJD010000218">
    <property type="protein sequence ID" value="KAK2946799.1"/>
    <property type="molecule type" value="Genomic_DNA"/>
</dbReference>
<dbReference type="SUPFAM" id="SSF51126">
    <property type="entry name" value="Pectin lyase-like"/>
    <property type="match status" value="1"/>
</dbReference>
<reference evidence="1 2" key="1">
    <citation type="journal article" date="2022" name="bioRxiv">
        <title>Genomics of Preaxostyla Flagellates Illuminates Evolutionary Transitions and the Path Towards Mitochondrial Loss.</title>
        <authorList>
            <person name="Novak L.V.F."/>
            <person name="Treitli S.C."/>
            <person name="Pyrih J."/>
            <person name="Halakuc P."/>
            <person name="Pipaliya S.V."/>
            <person name="Vacek V."/>
            <person name="Brzon O."/>
            <person name="Soukal P."/>
            <person name="Eme L."/>
            <person name="Dacks J.B."/>
            <person name="Karnkowska A."/>
            <person name="Elias M."/>
            <person name="Hampl V."/>
        </authorList>
    </citation>
    <scope>NUCLEOTIDE SEQUENCE [LARGE SCALE GENOMIC DNA]</scope>
    <source>
        <strain evidence="1">NAU3</strain>
        <tissue evidence="1">Gut</tissue>
    </source>
</reference>
<proteinExistence type="predicted"/>
<protein>
    <recommendedName>
        <fullName evidence="3">Right handed beta helix domain-containing protein</fullName>
    </recommendedName>
</protein>
<evidence type="ECO:0000313" key="1">
    <source>
        <dbReference type="EMBL" id="KAK2946799.1"/>
    </source>
</evidence>
<dbReference type="Proteomes" id="UP001281761">
    <property type="component" value="Unassembled WGS sequence"/>
</dbReference>
<dbReference type="InterPro" id="IPR011050">
    <property type="entry name" value="Pectin_lyase_fold/virulence"/>
</dbReference>
<organism evidence="1 2">
    <name type="scientific">Blattamonas nauphoetae</name>
    <dbReference type="NCBI Taxonomy" id="2049346"/>
    <lineage>
        <taxon>Eukaryota</taxon>
        <taxon>Metamonada</taxon>
        <taxon>Preaxostyla</taxon>
        <taxon>Oxymonadida</taxon>
        <taxon>Blattamonas</taxon>
    </lineage>
</organism>